<keyword evidence="8 10" id="KW-0472">Membrane</keyword>
<accession>A0ABY4HHN2</accession>
<keyword evidence="5 9" id="KW-0812">Transmembrane</keyword>
<evidence type="ECO:0000256" key="10">
    <source>
        <dbReference type="RuleBase" id="RU367152"/>
    </source>
</evidence>
<name>A0ABY4HHN2_9BACI</name>
<dbReference type="PROSITE" id="PS50253">
    <property type="entry name" value="COX3"/>
    <property type="match status" value="1"/>
</dbReference>
<keyword evidence="12" id="KW-0614">Plasmid</keyword>
<dbReference type="CDD" id="cd02863">
    <property type="entry name" value="Ubiquinol_oxidase_III"/>
    <property type="match status" value="1"/>
</dbReference>
<evidence type="ECO:0000256" key="7">
    <source>
        <dbReference type="ARBA" id="ARBA00023002"/>
    </source>
</evidence>
<geneLocation type="plasmid" evidence="12 13">
    <name>unnamed1</name>
</geneLocation>
<dbReference type="RefSeq" id="WP_245036253.1">
    <property type="nucleotide sequence ID" value="NZ_CP095076.1"/>
</dbReference>
<dbReference type="PANTHER" id="PTHR11403:SF2">
    <property type="entry name" value="CYTOCHROME BO(3) UBIQUINOL OXIDASE SUBUNIT 3"/>
    <property type="match status" value="1"/>
</dbReference>
<organism evidence="12 13">
    <name type="scientific">Halobacillus amylolyticus</name>
    <dbReference type="NCBI Taxonomy" id="2932259"/>
    <lineage>
        <taxon>Bacteria</taxon>
        <taxon>Bacillati</taxon>
        <taxon>Bacillota</taxon>
        <taxon>Bacilli</taxon>
        <taxon>Bacillales</taxon>
        <taxon>Bacillaceae</taxon>
        <taxon>Halobacillus</taxon>
    </lineage>
</organism>
<feature type="transmembrane region" description="Helical" evidence="10">
    <location>
        <begin position="98"/>
        <end position="115"/>
    </location>
</feature>
<evidence type="ECO:0000256" key="6">
    <source>
        <dbReference type="ARBA" id="ARBA00022989"/>
    </source>
</evidence>
<dbReference type="Pfam" id="PF00510">
    <property type="entry name" value="COX3"/>
    <property type="match status" value="1"/>
</dbReference>
<evidence type="ECO:0000313" key="12">
    <source>
        <dbReference type="EMBL" id="UOR14134.1"/>
    </source>
</evidence>
<dbReference type="InterPro" id="IPR024791">
    <property type="entry name" value="Cyt_c/ubiquinol_Oxase_su3"/>
</dbReference>
<keyword evidence="6 10" id="KW-1133">Transmembrane helix</keyword>
<comment type="function">
    <text evidence="10">Catalyzes quinol oxidation with the concomitant reduction of oxygen to water.</text>
</comment>
<evidence type="ECO:0000256" key="4">
    <source>
        <dbReference type="ARBA" id="ARBA00022475"/>
    </source>
</evidence>
<proteinExistence type="inferred from homology"/>
<reference evidence="12" key="1">
    <citation type="submission" date="2022-04" db="EMBL/GenBank/DDBJ databases">
        <title>Halobacillus sp. isolated from saltern.</title>
        <authorList>
            <person name="Won M."/>
            <person name="Lee C.-M."/>
            <person name="Woen H.-Y."/>
            <person name="Kwon S.-W."/>
        </authorList>
    </citation>
    <scope>NUCLEOTIDE SEQUENCE</scope>
    <source>
        <strain evidence="12">SSHM10-5</strain>
        <plasmid evidence="12">unnamed1</plasmid>
    </source>
</reference>
<dbReference type="InterPro" id="IPR033946">
    <property type="entry name" value="Ubiquinol_oxase_su3_dom"/>
</dbReference>
<evidence type="ECO:0000313" key="13">
    <source>
        <dbReference type="Proteomes" id="UP000830326"/>
    </source>
</evidence>
<gene>
    <name evidence="12" type="primary">qoxC</name>
    <name evidence="12" type="ORF">MUO15_21520</name>
</gene>
<comment type="catalytic activity">
    <reaction evidence="1 10">
        <text>2 a quinol + O2 = 2 a quinone + 2 H2O</text>
        <dbReference type="Rhea" id="RHEA:55376"/>
        <dbReference type="ChEBI" id="CHEBI:15377"/>
        <dbReference type="ChEBI" id="CHEBI:15379"/>
        <dbReference type="ChEBI" id="CHEBI:24646"/>
        <dbReference type="ChEBI" id="CHEBI:132124"/>
    </reaction>
</comment>
<dbReference type="PANTHER" id="PTHR11403">
    <property type="entry name" value="CYTOCHROME C OXIDASE SUBUNIT III"/>
    <property type="match status" value="1"/>
</dbReference>
<feature type="transmembrane region" description="Helical" evidence="10">
    <location>
        <begin position="135"/>
        <end position="162"/>
    </location>
</feature>
<keyword evidence="7 10" id="KW-0560">Oxidoreductase</keyword>
<dbReference type="Gene3D" id="1.20.120.80">
    <property type="entry name" value="Cytochrome c oxidase, subunit III, four-helix bundle"/>
    <property type="match status" value="1"/>
</dbReference>
<dbReference type="InterPro" id="IPR000298">
    <property type="entry name" value="Cyt_c_oxidase-like_su3"/>
</dbReference>
<evidence type="ECO:0000256" key="5">
    <source>
        <dbReference type="ARBA" id="ARBA00022692"/>
    </source>
</evidence>
<evidence type="ECO:0000256" key="3">
    <source>
        <dbReference type="ARBA" id="ARBA00010581"/>
    </source>
</evidence>
<dbReference type="Proteomes" id="UP000830326">
    <property type="component" value="Plasmid unnamed1"/>
</dbReference>
<dbReference type="InterPro" id="IPR013833">
    <property type="entry name" value="Cyt_c_oxidase_su3_a-hlx"/>
</dbReference>
<protein>
    <recommendedName>
        <fullName evidence="10">Quinol oxidase subunit 3</fullName>
        <ecNumber evidence="10">1.10.3.-</ecNumber>
    </recommendedName>
</protein>
<sequence>MSKANESTIQKNIPLEYANEEGRVKIIGFWLFLAAEIVLFASLFAVYLVYLDRTADGPTAEEIFEIKGVVIQTFLLLISSFTSGLATHELRRRNTKGVVVWMIITLLLGVSFLGMEINEFITYVSEGVNISTSAFWSAFFVLVGTHGVHVTFGIIWISLILVQIAREGINTVTSRKLFIGGLYWHFLDVMWIFIFTAVYLIGMVL</sequence>
<evidence type="ECO:0000256" key="1">
    <source>
        <dbReference type="ARBA" id="ARBA00000725"/>
    </source>
</evidence>
<dbReference type="EMBL" id="CP095076">
    <property type="protein sequence ID" value="UOR14134.1"/>
    <property type="molecule type" value="Genomic_DNA"/>
</dbReference>
<dbReference type="InterPro" id="IPR035973">
    <property type="entry name" value="Cyt_c_oxidase_su3-like_sf"/>
</dbReference>
<comment type="similarity">
    <text evidence="3 9">Belongs to the cytochrome c oxidase subunit 3 family.</text>
</comment>
<comment type="subcellular location">
    <subcellularLocation>
        <location evidence="2 9">Cell membrane</location>
        <topology evidence="2 9">Multi-pass membrane protein</topology>
    </subcellularLocation>
</comment>
<keyword evidence="13" id="KW-1185">Reference proteome</keyword>
<feature type="transmembrane region" description="Helical" evidence="10">
    <location>
        <begin position="27"/>
        <end position="49"/>
    </location>
</feature>
<feature type="transmembrane region" description="Helical" evidence="10">
    <location>
        <begin position="182"/>
        <end position="202"/>
    </location>
</feature>
<evidence type="ECO:0000259" key="11">
    <source>
        <dbReference type="PROSITE" id="PS50253"/>
    </source>
</evidence>
<dbReference type="NCBIfam" id="TIGR02897">
    <property type="entry name" value="QoxC"/>
    <property type="match status" value="1"/>
</dbReference>
<feature type="domain" description="Heme-copper oxidase subunit III family profile" evidence="11">
    <location>
        <begin position="1"/>
        <end position="203"/>
    </location>
</feature>
<dbReference type="InterPro" id="IPR014246">
    <property type="entry name" value="QoxC"/>
</dbReference>
<keyword evidence="4 10" id="KW-1003">Cell membrane</keyword>
<dbReference type="EC" id="1.10.3.-" evidence="10"/>
<dbReference type="SUPFAM" id="SSF81452">
    <property type="entry name" value="Cytochrome c oxidase subunit III-like"/>
    <property type="match status" value="1"/>
</dbReference>
<feature type="transmembrane region" description="Helical" evidence="10">
    <location>
        <begin position="69"/>
        <end position="86"/>
    </location>
</feature>
<evidence type="ECO:0000256" key="9">
    <source>
        <dbReference type="RuleBase" id="RU003376"/>
    </source>
</evidence>
<evidence type="ECO:0000256" key="8">
    <source>
        <dbReference type="ARBA" id="ARBA00023136"/>
    </source>
</evidence>
<evidence type="ECO:0000256" key="2">
    <source>
        <dbReference type="ARBA" id="ARBA00004651"/>
    </source>
</evidence>